<evidence type="ECO:0000256" key="3">
    <source>
        <dbReference type="ARBA" id="ARBA00022989"/>
    </source>
</evidence>
<feature type="domain" description="DUF1232" evidence="6">
    <location>
        <begin position="68"/>
        <end position="103"/>
    </location>
</feature>
<gene>
    <name evidence="7" type="ORF">GCM10007304_12120</name>
</gene>
<dbReference type="AlphaFoldDB" id="A0A917CX57"/>
<proteinExistence type="predicted"/>
<protein>
    <recommendedName>
        <fullName evidence="6">DUF1232 domain-containing protein</fullName>
    </recommendedName>
</protein>
<reference evidence="7" key="1">
    <citation type="journal article" date="2014" name="Int. J. Syst. Evol. Microbiol.">
        <title>Complete genome sequence of Corynebacterium casei LMG S-19264T (=DSM 44701T), isolated from a smear-ripened cheese.</title>
        <authorList>
            <consortium name="US DOE Joint Genome Institute (JGI-PGF)"/>
            <person name="Walter F."/>
            <person name="Albersmeier A."/>
            <person name="Kalinowski J."/>
            <person name="Ruckert C."/>
        </authorList>
    </citation>
    <scope>NUCLEOTIDE SEQUENCE</scope>
    <source>
        <strain evidence="7">CCM 7905</strain>
    </source>
</reference>
<evidence type="ECO:0000256" key="5">
    <source>
        <dbReference type="SAM" id="Phobius"/>
    </source>
</evidence>
<feature type="transmembrane region" description="Helical" evidence="5">
    <location>
        <begin position="67"/>
        <end position="85"/>
    </location>
</feature>
<keyword evidence="2 5" id="KW-0812">Transmembrane</keyword>
<name>A0A917CX57_9NOCA</name>
<evidence type="ECO:0000256" key="4">
    <source>
        <dbReference type="ARBA" id="ARBA00023136"/>
    </source>
</evidence>
<evidence type="ECO:0000313" key="7">
    <source>
        <dbReference type="EMBL" id="GGF99790.1"/>
    </source>
</evidence>
<evidence type="ECO:0000259" key="6">
    <source>
        <dbReference type="Pfam" id="PF06803"/>
    </source>
</evidence>
<feature type="transmembrane region" description="Helical" evidence="5">
    <location>
        <begin position="12"/>
        <end position="31"/>
    </location>
</feature>
<keyword evidence="3 5" id="KW-1133">Transmembrane helix</keyword>
<dbReference type="Pfam" id="PF06803">
    <property type="entry name" value="DUF1232"/>
    <property type="match status" value="1"/>
</dbReference>
<accession>A0A917CX57</accession>
<keyword evidence="4 5" id="KW-0472">Membrane</keyword>
<keyword evidence="8" id="KW-1185">Reference proteome</keyword>
<dbReference type="Proteomes" id="UP000654257">
    <property type="component" value="Unassembled WGS sequence"/>
</dbReference>
<reference evidence="7" key="2">
    <citation type="submission" date="2020-09" db="EMBL/GenBank/DDBJ databases">
        <authorList>
            <person name="Sun Q."/>
            <person name="Sedlacek I."/>
        </authorList>
    </citation>
    <scope>NUCLEOTIDE SEQUENCE</scope>
    <source>
        <strain evidence="7">CCM 7905</strain>
    </source>
</reference>
<comment type="subcellular location">
    <subcellularLocation>
        <location evidence="1">Endomembrane system</location>
        <topology evidence="1">Multi-pass membrane protein</topology>
    </subcellularLocation>
</comment>
<organism evidence="7 8">
    <name type="scientific">Rhodococcoides trifolii</name>
    <dbReference type="NCBI Taxonomy" id="908250"/>
    <lineage>
        <taxon>Bacteria</taxon>
        <taxon>Bacillati</taxon>
        <taxon>Actinomycetota</taxon>
        <taxon>Actinomycetes</taxon>
        <taxon>Mycobacteriales</taxon>
        <taxon>Nocardiaceae</taxon>
        <taxon>Rhodococcoides</taxon>
    </lineage>
</organism>
<sequence>MSHLFDVLWPVLLGVAAGLLLLWGSLLIVLWRTKTDQAHLRDALRLLPDVVRLLRRLAADPNRRRGVRLRLVLLLMYLAMPIDIVPDFIPVLGYADDAIVVALVLRSVARRSGSRAIDEHWPGTVEGLDTIRRFAGLPR</sequence>
<dbReference type="RefSeq" id="WP_188543733.1">
    <property type="nucleotide sequence ID" value="NZ_BMCU01000001.1"/>
</dbReference>
<evidence type="ECO:0000256" key="2">
    <source>
        <dbReference type="ARBA" id="ARBA00022692"/>
    </source>
</evidence>
<evidence type="ECO:0000256" key="1">
    <source>
        <dbReference type="ARBA" id="ARBA00004127"/>
    </source>
</evidence>
<dbReference type="InterPro" id="IPR010652">
    <property type="entry name" value="DUF1232"/>
</dbReference>
<dbReference type="GO" id="GO:0012505">
    <property type="term" value="C:endomembrane system"/>
    <property type="evidence" value="ECO:0007669"/>
    <property type="project" value="UniProtKB-SubCell"/>
</dbReference>
<comment type="caution">
    <text evidence="7">The sequence shown here is derived from an EMBL/GenBank/DDBJ whole genome shotgun (WGS) entry which is preliminary data.</text>
</comment>
<evidence type="ECO:0000313" key="8">
    <source>
        <dbReference type="Proteomes" id="UP000654257"/>
    </source>
</evidence>
<dbReference type="EMBL" id="BMCU01000001">
    <property type="protein sequence ID" value="GGF99790.1"/>
    <property type="molecule type" value="Genomic_DNA"/>
</dbReference>